<dbReference type="SUPFAM" id="SSF64167">
    <property type="entry name" value="SurE-like"/>
    <property type="match status" value="1"/>
</dbReference>
<organism evidence="7 8">
    <name type="scientific">Haladaptatus litoreus</name>
    <dbReference type="NCBI Taxonomy" id="553468"/>
    <lineage>
        <taxon>Archaea</taxon>
        <taxon>Methanobacteriati</taxon>
        <taxon>Methanobacteriota</taxon>
        <taxon>Stenosarchaea group</taxon>
        <taxon>Halobacteria</taxon>
        <taxon>Halobacteriales</taxon>
        <taxon>Haladaptataceae</taxon>
        <taxon>Haladaptatus</taxon>
    </lineage>
</organism>
<evidence type="ECO:0000313" key="8">
    <source>
        <dbReference type="Proteomes" id="UP000186914"/>
    </source>
</evidence>
<dbReference type="GO" id="GO:0008253">
    <property type="term" value="F:5'-nucleotidase activity"/>
    <property type="evidence" value="ECO:0007669"/>
    <property type="project" value="UniProtKB-UniRule"/>
</dbReference>
<dbReference type="EC" id="3.1.3.5" evidence="4"/>
<dbReference type="InterPro" id="IPR030048">
    <property type="entry name" value="SurE"/>
</dbReference>
<dbReference type="PANTHER" id="PTHR30457:SF0">
    <property type="entry name" value="PHOSPHATASE, PUTATIVE (AFU_ORTHOLOGUE AFUA_4G01070)-RELATED"/>
    <property type="match status" value="1"/>
</dbReference>
<dbReference type="GO" id="GO:0046872">
    <property type="term" value="F:metal ion binding"/>
    <property type="evidence" value="ECO:0007669"/>
    <property type="project" value="UniProtKB-UniRule"/>
</dbReference>
<dbReference type="InterPro" id="IPR002828">
    <property type="entry name" value="SurE-like_Pase/nucleotidase"/>
</dbReference>
<evidence type="ECO:0000256" key="2">
    <source>
        <dbReference type="ARBA" id="ARBA00022723"/>
    </source>
</evidence>
<feature type="binding site" evidence="4">
    <location>
        <position position="8"/>
    </location>
    <ligand>
        <name>a divalent metal cation</name>
        <dbReference type="ChEBI" id="CHEBI:60240"/>
    </ligand>
</feature>
<dbReference type="AlphaFoldDB" id="A0A1N7B7C8"/>
<dbReference type="RefSeq" id="WP_076430435.1">
    <property type="nucleotide sequence ID" value="NZ_FTNO01000002.1"/>
</dbReference>
<evidence type="ECO:0000256" key="5">
    <source>
        <dbReference type="SAM" id="MobiDB-lite"/>
    </source>
</evidence>
<feature type="binding site" evidence="4">
    <location>
        <position position="39"/>
    </location>
    <ligand>
        <name>a divalent metal cation</name>
        <dbReference type="ChEBI" id="CHEBI:60240"/>
    </ligand>
</feature>
<accession>A0A1N7B7C8</accession>
<feature type="domain" description="Survival protein SurE-like phosphatase/nucleotidase" evidence="6">
    <location>
        <begin position="3"/>
        <end position="180"/>
    </location>
</feature>
<dbReference type="Gene3D" id="3.40.1210.10">
    <property type="entry name" value="Survival protein SurE-like phosphatase/nucleotidase"/>
    <property type="match status" value="1"/>
</dbReference>
<keyword evidence="3 4" id="KW-0378">Hydrolase</keyword>
<dbReference type="GO" id="GO:0005737">
    <property type="term" value="C:cytoplasm"/>
    <property type="evidence" value="ECO:0007669"/>
    <property type="project" value="UniProtKB-SubCell"/>
</dbReference>
<gene>
    <name evidence="4" type="primary">surE</name>
    <name evidence="7" type="ORF">SAMN05421858_2385</name>
</gene>
<keyword evidence="4" id="KW-0963">Cytoplasm</keyword>
<dbReference type="EMBL" id="FTNO01000002">
    <property type="protein sequence ID" value="SIR47270.1"/>
    <property type="molecule type" value="Genomic_DNA"/>
</dbReference>
<feature type="binding site" evidence="4">
    <location>
        <position position="87"/>
    </location>
    <ligand>
        <name>a divalent metal cation</name>
        <dbReference type="ChEBI" id="CHEBI:60240"/>
    </ligand>
</feature>
<dbReference type="HAMAP" id="MF_00060">
    <property type="entry name" value="SurE"/>
    <property type="match status" value="1"/>
</dbReference>
<dbReference type="InterPro" id="IPR036523">
    <property type="entry name" value="SurE-like_sf"/>
</dbReference>
<feature type="region of interest" description="Disordered" evidence="5">
    <location>
        <begin position="206"/>
        <end position="228"/>
    </location>
</feature>
<comment type="similarity">
    <text evidence="1 4">Belongs to the SurE nucleotidase family.</text>
</comment>
<proteinExistence type="inferred from homology"/>
<dbReference type="PANTHER" id="PTHR30457">
    <property type="entry name" value="5'-NUCLEOTIDASE SURE"/>
    <property type="match status" value="1"/>
</dbReference>
<dbReference type="GO" id="GO:0000166">
    <property type="term" value="F:nucleotide binding"/>
    <property type="evidence" value="ECO:0007669"/>
    <property type="project" value="UniProtKB-KW"/>
</dbReference>
<evidence type="ECO:0000256" key="4">
    <source>
        <dbReference type="HAMAP-Rule" id="MF_00060"/>
    </source>
</evidence>
<evidence type="ECO:0000256" key="3">
    <source>
        <dbReference type="ARBA" id="ARBA00022801"/>
    </source>
</evidence>
<dbReference type="NCBIfam" id="TIGR00087">
    <property type="entry name" value="surE"/>
    <property type="match status" value="1"/>
</dbReference>
<name>A0A1N7B7C8_9EURY</name>
<feature type="compositionally biased region" description="Basic and acidic residues" evidence="5">
    <location>
        <begin position="206"/>
        <end position="225"/>
    </location>
</feature>
<protein>
    <recommendedName>
        <fullName evidence="4">5'-nucleotidase SurE</fullName>
        <ecNumber evidence="4">3.1.3.5</ecNumber>
    </recommendedName>
    <alternativeName>
        <fullName evidence="4">Nucleoside 5'-monophosphate phosphohydrolase</fullName>
    </alternativeName>
</protein>
<evidence type="ECO:0000256" key="1">
    <source>
        <dbReference type="ARBA" id="ARBA00011062"/>
    </source>
</evidence>
<keyword evidence="2 4" id="KW-0479">Metal-binding</keyword>
<dbReference type="Pfam" id="PF01975">
    <property type="entry name" value="SurE"/>
    <property type="match status" value="1"/>
</dbReference>
<comment type="subcellular location">
    <subcellularLocation>
        <location evidence="4">Cytoplasm</location>
    </subcellularLocation>
</comment>
<comment type="function">
    <text evidence="4">Nucleotidase that shows phosphatase activity on nucleoside 5'-monophosphates.</text>
</comment>
<keyword evidence="8" id="KW-1185">Reference proteome</keyword>
<feature type="binding site" evidence="4">
    <location>
        <position position="9"/>
    </location>
    <ligand>
        <name>a divalent metal cation</name>
        <dbReference type="ChEBI" id="CHEBI:60240"/>
    </ligand>
</feature>
<reference evidence="8" key="1">
    <citation type="submission" date="2017-01" db="EMBL/GenBank/DDBJ databases">
        <authorList>
            <person name="Varghese N."/>
            <person name="Submissions S."/>
        </authorList>
    </citation>
    <scope>NUCLEOTIDE SEQUENCE [LARGE SCALE GENOMIC DNA]</scope>
    <source>
        <strain evidence="8">CGMCC 1.7737</strain>
    </source>
</reference>
<evidence type="ECO:0000259" key="6">
    <source>
        <dbReference type="Pfam" id="PF01975"/>
    </source>
</evidence>
<comment type="cofactor">
    <cofactor evidence="4">
        <name>a divalent metal cation</name>
        <dbReference type="ChEBI" id="CHEBI:60240"/>
    </cofactor>
    <text evidence="4">Binds 1 divalent metal cation per subunit.</text>
</comment>
<comment type="catalytic activity">
    <reaction evidence="4">
        <text>a ribonucleoside 5'-phosphate + H2O = a ribonucleoside + phosphate</text>
        <dbReference type="Rhea" id="RHEA:12484"/>
        <dbReference type="ChEBI" id="CHEBI:15377"/>
        <dbReference type="ChEBI" id="CHEBI:18254"/>
        <dbReference type="ChEBI" id="CHEBI:43474"/>
        <dbReference type="ChEBI" id="CHEBI:58043"/>
        <dbReference type="EC" id="3.1.3.5"/>
    </reaction>
</comment>
<evidence type="ECO:0000313" key="7">
    <source>
        <dbReference type="EMBL" id="SIR47270.1"/>
    </source>
</evidence>
<dbReference type="Proteomes" id="UP000186914">
    <property type="component" value="Unassembled WGS sequence"/>
</dbReference>
<keyword evidence="4" id="KW-0547">Nucleotide-binding</keyword>
<sequence>MNILLTNDDGVDAPGIDALYDELSAIAEVTVVAPADNQSGAGRTNSHRVAVDDHERGLVVHGTPCDCVAVGLQALDSTPELVVSGCNAGPNFGAHKLDRSGTVGAAKEAVYLGVPGIAISAYDPVTGGLREFEREDFVPPARVARYLVEHAGSIGSGTYLNVNAPTVMDDARIQITRPTRDFGVRIEKNRDEDGFAVVDQFYDPLRGDRPEELDDPKGTDRRALADGEISVSPLGVGHELKRSDGLEGVAAEFEQ</sequence>
<dbReference type="OrthoDB" id="26873at2157"/>